<feature type="domain" description="Streptomycin biosynthesis protein StrF" evidence="1">
    <location>
        <begin position="5"/>
        <end position="190"/>
    </location>
</feature>
<dbReference type="Gene3D" id="3.90.550.10">
    <property type="entry name" value="Spore Coat Polysaccharide Biosynthesis Protein SpsA, Chain A"/>
    <property type="match status" value="1"/>
</dbReference>
<name>A0A7K1U399_9BACT</name>
<gene>
    <name evidence="2" type="ORF">GO493_11245</name>
</gene>
<dbReference type="Proteomes" id="UP000461730">
    <property type="component" value="Unassembled WGS sequence"/>
</dbReference>
<accession>A0A7K1U399</accession>
<evidence type="ECO:0000259" key="1">
    <source>
        <dbReference type="Pfam" id="PF13712"/>
    </source>
</evidence>
<dbReference type="RefSeq" id="WP_157306259.1">
    <property type="nucleotide sequence ID" value="NZ_WRXN01000004.1"/>
</dbReference>
<dbReference type="AlphaFoldDB" id="A0A7K1U399"/>
<organism evidence="2 3">
    <name type="scientific">Chitinophaga tropicalis</name>
    <dbReference type="NCBI Taxonomy" id="2683588"/>
    <lineage>
        <taxon>Bacteria</taxon>
        <taxon>Pseudomonadati</taxon>
        <taxon>Bacteroidota</taxon>
        <taxon>Chitinophagia</taxon>
        <taxon>Chitinophagales</taxon>
        <taxon>Chitinophagaceae</taxon>
        <taxon>Chitinophaga</taxon>
    </lineage>
</organism>
<keyword evidence="3" id="KW-1185">Reference proteome</keyword>
<evidence type="ECO:0000313" key="3">
    <source>
        <dbReference type="Proteomes" id="UP000461730"/>
    </source>
</evidence>
<sequence length="297" mass="33335">MISVVICSANAARTIQVRENIAATIGVAHEIIVISNAKELGGMCAGYNTGAGKAAYDFLCFVHDDVEFLTNDWGKELIAGFSQDTRLGLIGIAGSRYKSKTLSGWWTGLPEADCCSIFQRTPKGNNRRITLRPPGMEGKRIPVRTLDGVLLCMPKKVWQQYPFNTKLKGFHFYDLDISLRISQQYTVAVAYNIDLVHFSPGGFGDEWIQGAIRFHEQESEVALPCSIDGITSDEQERKVCFSWLQRLRLEHISKANRERWVEASGARNFPGSKRYIAGFFFPYIAQLKMKLIALLSR</sequence>
<dbReference type="SUPFAM" id="SSF53448">
    <property type="entry name" value="Nucleotide-diphospho-sugar transferases"/>
    <property type="match status" value="1"/>
</dbReference>
<proteinExistence type="predicted"/>
<dbReference type="Pfam" id="PF13712">
    <property type="entry name" value="Glyco_tranf_2_5"/>
    <property type="match status" value="1"/>
</dbReference>
<reference evidence="2 3" key="1">
    <citation type="submission" date="2019-12" db="EMBL/GenBank/DDBJ databases">
        <title>Chitinophaga sp. strain ysch24 (GDMCC 1.1355), whole genome shotgun sequence.</title>
        <authorList>
            <person name="Zhang X."/>
        </authorList>
    </citation>
    <scope>NUCLEOTIDE SEQUENCE [LARGE SCALE GENOMIC DNA]</scope>
    <source>
        <strain evidence="3">ysch24</strain>
    </source>
</reference>
<comment type="caution">
    <text evidence="2">The sequence shown here is derived from an EMBL/GenBank/DDBJ whole genome shotgun (WGS) entry which is preliminary data.</text>
</comment>
<dbReference type="InterPro" id="IPR029044">
    <property type="entry name" value="Nucleotide-diphossugar_trans"/>
</dbReference>
<evidence type="ECO:0000313" key="2">
    <source>
        <dbReference type="EMBL" id="MVT08837.1"/>
    </source>
</evidence>
<dbReference type="EMBL" id="WRXN01000004">
    <property type="protein sequence ID" value="MVT08837.1"/>
    <property type="molecule type" value="Genomic_DNA"/>
</dbReference>
<dbReference type="InterPro" id="IPR059123">
    <property type="entry name" value="StrF_dom"/>
</dbReference>
<protein>
    <recommendedName>
        <fullName evidence="1">Streptomycin biosynthesis protein StrF domain-containing protein</fullName>
    </recommendedName>
</protein>